<dbReference type="Pfam" id="PF00005">
    <property type="entry name" value="ABC_tran"/>
    <property type="match status" value="1"/>
</dbReference>
<dbReference type="GO" id="GO:0090374">
    <property type="term" value="P:oligopeptide export from mitochondrion"/>
    <property type="evidence" value="ECO:0007669"/>
    <property type="project" value="TreeGrafter"/>
</dbReference>
<dbReference type="Gene3D" id="3.40.50.300">
    <property type="entry name" value="P-loop containing nucleotide triphosphate hydrolases"/>
    <property type="match status" value="1"/>
</dbReference>
<dbReference type="InterPro" id="IPR027417">
    <property type="entry name" value="P-loop_NTPase"/>
</dbReference>
<keyword evidence="2 5" id="KW-0812">Transmembrane</keyword>
<dbReference type="GO" id="GO:0005743">
    <property type="term" value="C:mitochondrial inner membrane"/>
    <property type="evidence" value="ECO:0007669"/>
    <property type="project" value="TreeGrafter"/>
</dbReference>
<protein>
    <recommendedName>
        <fullName evidence="6">ABC transmembrane type-1 domain-containing protein</fullName>
    </recommendedName>
</protein>
<dbReference type="Ensembl" id="ENSPKIT00000005882.1">
    <property type="protein sequence ID" value="ENSPKIP00000025158.1"/>
    <property type="gene ID" value="ENSPKIG00000008135.1"/>
</dbReference>
<evidence type="ECO:0000313" key="7">
    <source>
        <dbReference type="Ensembl" id="ENSPKIP00000025158.1"/>
    </source>
</evidence>
<comment type="subcellular location">
    <subcellularLocation>
        <location evidence="1">Membrane</location>
        <topology evidence="1">Multi-pass membrane protein</topology>
    </subcellularLocation>
</comment>
<evidence type="ECO:0000256" key="2">
    <source>
        <dbReference type="ARBA" id="ARBA00022692"/>
    </source>
</evidence>
<dbReference type="STRING" id="1676925.ENSPKIP00000025158"/>
<dbReference type="InterPro" id="IPR003439">
    <property type="entry name" value="ABC_transporter-like_ATP-bd"/>
</dbReference>
<feature type="transmembrane region" description="Helical" evidence="5">
    <location>
        <begin position="154"/>
        <end position="182"/>
    </location>
</feature>
<dbReference type="PANTHER" id="PTHR43394:SF20">
    <property type="entry name" value="ATP BINDING CASSETTE SUBFAMILY B MEMBER 5"/>
    <property type="match status" value="1"/>
</dbReference>
<reference evidence="7" key="2">
    <citation type="submission" date="2025-09" db="UniProtKB">
        <authorList>
            <consortium name="Ensembl"/>
        </authorList>
    </citation>
    <scope>IDENTIFICATION</scope>
</reference>
<evidence type="ECO:0000256" key="1">
    <source>
        <dbReference type="ARBA" id="ARBA00004141"/>
    </source>
</evidence>
<dbReference type="GO" id="GO:0015421">
    <property type="term" value="F:ABC-type oligopeptide transporter activity"/>
    <property type="evidence" value="ECO:0007669"/>
    <property type="project" value="TreeGrafter"/>
</dbReference>
<feature type="transmembrane region" description="Helical" evidence="5">
    <location>
        <begin position="188"/>
        <end position="206"/>
    </location>
</feature>
<evidence type="ECO:0000256" key="3">
    <source>
        <dbReference type="ARBA" id="ARBA00022989"/>
    </source>
</evidence>
<feature type="transmembrane region" description="Helical" evidence="5">
    <location>
        <begin position="251"/>
        <end position="268"/>
    </location>
</feature>
<dbReference type="InterPro" id="IPR039421">
    <property type="entry name" value="Type_1_exporter"/>
</dbReference>
<dbReference type="AlphaFoldDB" id="A0A3B3S3R9"/>
<evidence type="ECO:0000313" key="8">
    <source>
        <dbReference type="Proteomes" id="UP000261540"/>
    </source>
</evidence>
<keyword evidence="8" id="KW-1185">Reference proteome</keyword>
<dbReference type="GeneTree" id="ENSGT00940000166052"/>
<dbReference type="GO" id="GO:0005524">
    <property type="term" value="F:ATP binding"/>
    <property type="evidence" value="ECO:0007669"/>
    <property type="project" value="InterPro"/>
</dbReference>
<evidence type="ECO:0000256" key="4">
    <source>
        <dbReference type="ARBA" id="ARBA00023136"/>
    </source>
</evidence>
<dbReference type="PROSITE" id="PS50929">
    <property type="entry name" value="ABC_TM1F"/>
    <property type="match status" value="1"/>
</dbReference>
<proteinExistence type="predicted"/>
<dbReference type="Proteomes" id="UP000261540">
    <property type="component" value="Unplaced"/>
</dbReference>
<dbReference type="InterPro" id="IPR011527">
    <property type="entry name" value="ABC1_TM_dom"/>
</dbReference>
<dbReference type="PANTHER" id="PTHR43394">
    <property type="entry name" value="ATP-DEPENDENT PERMEASE MDL1, MITOCHONDRIAL"/>
    <property type="match status" value="1"/>
</dbReference>
<dbReference type="InterPro" id="IPR036640">
    <property type="entry name" value="ABC1_TM_sf"/>
</dbReference>
<organism evidence="7 8">
    <name type="scientific">Paramormyrops kingsleyae</name>
    <dbReference type="NCBI Taxonomy" id="1676925"/>
    <lineage>
        <taxon>Eukaryota</taxon>
        <taxon>Metazoa</taxon>
        <taxon>Chordata</taxon>
        <taxon>Craniata</taxon>
        <taxon>Vertebrata</taxon>
        <taxon>Euteleostomi</taxon>
        <taxon>Actinopterygii</taxon>
        <taxon>Neopterygii</taxon>
        <taxon>Teleostei</taxon>
        <taxon>Osteoglossocephala</taxon>
        <taxon>Osteoglossomorpha</taxon>
        <taxon>Osteoglossiformes</taxon>
        <taxon>Mormyridae</taxon>
        <taxon>Paramormyrops</taxon>
    </lineage>
</organism>
<keyword evidence="4 5" id="KW-0472">Membrane</keyword>
<reference evidence="7" key="1">
    <citation type="submission" date="2025-08" db="UniProtKB">
        <authorList>
            <consortium name="Ensembl"/>
        </authorList>
    </citation>
    <scope>IDENTIFICATION</scope>
</reference>
<dbReference type="Pfam" id="PF00664">
    <property type="entry name" value="ABC_membrane"/>
    <property type="match status" value="1"/>
</dbReference>
<accession>A0A3B3S3R9</accession>
<evidence type="ECO:0000256" key="5">
    <source>
        <dbReference type="SAM" id="Phobius"/>
    </source>
</evidence>
<feature type="domain" description="ABC transmembrane type-1" evidence="6">
    <location>
        <begin position="219"/>
        <end position="304"/>
    </location>
</feature>
<dbReference type="Gene3D" id="1.20.1560.10">
    <property type="entry name" value="ABC transporter type 1, transmembrane domain"/>
    <property type="match status" value="1"/>
</dbReference>
<evidence type="ECO:0000259" key="6">
    <source>
        <dbReference type="PROSITE" id="PS50929"/>
    </source>
</evidence>
<keyword evidence="3 5" id="KW-1133">Transmembrane helix</keyword>
<dbReference type="GO" id="GO:0016887">
    <property type="term" value="F:ATP hydrolysis activity"/>
    <property type="evidence" value="ECO:0007669"/>
    <property type="project" value="InterPro"/>
</dbReference>
<sequence length="347" mass="38087">MFNLSQKMNTMVGERGAQLSGGQKQRIAIARALVKNPKILLLDEATSALDTQSESIVEAALDKARAGRTTIIITHRLSTIKTADIIAGFSDGVVTEQGTHSQLIALKGVYYSLVMQQVFNITNFLTCSSAVLNQEEKVPEVPFKRILALNKPEWPYLLIGMLASLVGGAVYPCVSIIFAKIIGVTGSFPISPIFQGFMFGKSGELLTMRLRSQCFRAMMGQVAGSRLGLVTNTICALTIAIVVAFIYCWQLTLLVLVCVPFLSGANFIQMRPTVSYASTGQNAPEHSGKITTETVENFRTVVSFIVLFKSHISQLLTLTLCIKSMHDTCCLFWKEFSFVLYISIINF</sequence>
<name>A0A3B3S3R9_9TELE</name>
<dbReference type="SUPFAM" id="SSF90123">
    <property type="entry name" value="ABC transporter transmembrane region"/>
    <property type="match status" value="1"/>
</dbReference>
<feature type="transmembrane region" description="Helical" evidence="5">
    <location>
        <begin position="227"/>
        <end position="245"/>
    </location>
</feature>
<dbReference type="SUPFAM" id="SSF52540">
    <property type="entry name" value="P-loop containing nucleoside triphosphate hydrolases"/>
    <property type="match status" value="1"/>
</dbReference>